<evidence type="ECO:0000313" key="4">
    <source>
        <dbReference type="Proteomes" id="UP000255295"/>
    </source>
</evidence>
<organism evidence="1 3">
    <name type="scientific">Lysinibacillus sphaericus</name>
    <name type="common">Bacillus sphaericus</name>
    <dbReference type="NCBI Taxonomy" id="1421"/>
    <lineage>
        <taxon>Bacteria</taxon>
        <taxon>Bacillati</taxon>
        <taxon>Bacillota</taxon>
        <taxon>Bacilli</taxon>
        <taxon>Bacillales</taxon>
        <taxon>Bacillaceae</taxon>
        <taxon>Lysinibacillus</taxon>
    </lineage>
</organism>
<dbReference type="EMBL" id="CP019980">
    <property type="protein sequence ID" value="AVK95586.1"/>
    <property type="molecule type" value="Genomic_DNA"/>
</dbReference>
<name>A0A2S0JWW7_LYSSH</name>
<dbReference type="Proteomes" id="UP000238825">
    <property type="component" value="Chromosome"/>
</dbReference>
<reference evidence="1 3" key="1">
    <citation type="submission" date="2017-03" db="EMBL/GenBank/DDBJ databases">
        <title>The whole genome sequencing and assembly of Lysinibacillus sphaericus DSM 28T strain.</title>
        <authorList>
            <person name="Lee Y.-J."/>
            <person name="Yi H."/>
            <person name="Bahn Y.-S."/>
            <person name="Kim J.F."/>
            <person name="Lee D.-W."/>
        </authorList>
    </citation>
    <scope>NUCLEOTIDE SEQUENCE [LARGE SCALE GENOMIC DNA]</scope>
    <source>
        <strain evidence="1 3">DSM 28</strain>
    </source>
</reference>
<gene>
    <name evidence="1" type="ORF">LS41612_04505</name>
    <name evidence="2" type="ORF">NCTC10338_03878</name>
</gene>
<evidence type="ECO:0000313" key="2">
    <source>
        <dbReference type="EMBL" id="SUV18724.1"/>
    </source>
</evidence>
<evidence type="ECO:0000313" key="3">
    <source>
        <dbReference type="Proteomes" id="UP000238825"/>
    </source>
</evidence>
<sequence>MNVKDDITYDKYGRMQYHPEFHFSHGKPFSESELEYICKFYEVDHTRMISFAIGRTEHTIRSKVDSLRKKDYSIIIKILISIGRWIV</sequence>
<protein>
    <recommendedName>
        <fullName evidence="5">DNA-entry nuclease</fullName>
    </recommendedName>
</protein>
<accession>A0A2S0JWW7</accession>
<evidence type="ECO:0008006" key="5">
    <source>
        <dbReference type="Google" id="ProtNLM"/>
    </source>
</evidence>
<proteinExistence type="predicted"/>
<dbReference type="Proteomes" id="UP000255295">
    <property type="component" value="Unassembled WGS sequence"/>
</dbReference>
<evidence type="ECO:0000313" key="1">
    <source>
        <dbReference type="EMBL" id="AVK95586.1"/>
    </source>
</evidence>
<dbReference type="EMBL" id="UFSZ01000001">
    <property type="protein sequence ID" value="SUV18724.1"/>
    <property type="molecule type" value="Genomic_DNA"/>
</dbReference>
<dbReference type="AlphaFoldDB" id="A0A2S0JWW7"/>
<reference evidence="2 4" key="2">
    <citation type="submission" date="2018-06" db="EMBL/GenBank/DDBJ databases">
        <authorList>
            <consortium name="Pathogen Informatics"/>
            <person name="Doyle S."/>
        </authorList>
    </citation>
    <scope>NUCLEOTIDE SEQUENCE [LARGE SCALE GENOMIC DNA]</scope>
    <source>
        <strain evidence="2 4">NCTC10338</strain>
    </source>
</reference>